<dbReference type="Pfam" id="PF16571">
    <property type="entry name" value="FBP_C"/>
    <property type="match status" value="1"/>
</dbReference>
<keyword evidence="3" id="KW-0614">Plasmid</keyword>
<sequence>MEPFIKSYQFNFIEMQAQTLVNGHASVNDEAVLKALRYSSQDKILNLFPDIDKQQMDLLNPFIEIKEKLDAERFLLILRPYVIPFKEVTEKTVKKLFPKVKKLKVPDFDHIDLKKVSYLSWNDKGSGKRYIIAEYKDKLIGLQGTFKNSNQKGICTFCNGISEVGMFMTEVKGDIKGTYIKRGNYICQDSESCNHNLTEKDKLDTFIEYILK</sequence>
<evidence type="ECO:0000313" key="3">
    <source>
        <dbReference type="EMBL" id="AJI25651.1"/>
    </source>
</evidence>
<dbReference type="Gene3D" id="1.20.1280.250">
    <property type="match status" value="1"/>
</dbReference>
<evidence type="ECO:0000259" key="2">
    <source>
        <dbReference type="Pfam" id="PF16571"/>
    </source>
</evidence>
<feature type="domain" description="Elongation factor G-binding protein C-terminal treble-clef zinc-finger" evidence="2">
    <location>
        <begin position="100"/>
        <end position="203"/>
    </location>
</feature>
<geneLocation type="plasmid" evidence="3 4">
    <name>pBMV_2</name>
</geneLocation>
<dbReference type="CDD" id="cd16342">
    <property type="entry name" value="FusC_FusB"/>
    <property type="match status" value="1"/>
</dbReference>
<dbReference type="InterPro" id="IPR010841">
    <property type="entry name" value="EF-G-binding_N"/>
</dbReference>
<dbReference type="KEGG" id="bmeg:BG04_5647"/>
<dbReference type="Pfam" id="PF07299">
    <property type="entry name" value="EF-G-binding_N"/>
    <property type="match status" value="1"/>
</dbReference>
<accession>A0A0B6AQ83</accession>
<dbReference type="RefSeq" id="WP_034655872.1">
    <property type="nucleotide sequence ID" value="NZ_CP009921.1"/>
</dbReference>
<organism evidence="3 4">
    <name type="scientific">Priestia megaterium (strain ATCC 14581 / DSM 32 / CCUG 1817 / JCM 2506 / NBRC 15308 / NCIMB 9376 / NCTC 10342 / NRRL B-14308 / VKM B-512 / Ford 19)</name>
    <name type="common">Bacillus megaterium</name>
    <dbReference type="NCBI Taxonomy" id="1348623"/>
    <lineage>
        <taxon>Bacteria</taxon>
        <taxon>Bacillati</taxon>
        <taxon>Bacillota</taxon>
        <taxon>Bacilli</taxon>
        <taxon>Bacillales</taxon>
        <taxon>Bacillaceae</taxon>
        <taxon>Priestia</taxon>
    </lineage>
</organism>
<dbReference type="InterPro" id="IPR038344">
    <property type="entry name" value="EF-G_N_sf"/>
</dbReference>
<dbReference type="EMBL" id="CP009921">
    <property type="protein sequence ID" value="AJI25651.1"/>
    <property type="molecule type" value="Genomic_DNA"/>
</dbReference>
<dbReference type="AlphaFoldDB" id="A0A0B6AQ83"/>
<evidence type="ECO:0000259" key="1">
    <source>
        <dbReference type="Pfam" id="PF07299"/>
    </source>
</evidence>
<reference evidence="3 4" key="1">
    <citation type="journal article" date="2015" name="Genome Announc.">
        <title>Complete genome sequences for 35 biothreat assay-relevant bacillus species.</title>
        <authorList>
            <person name="Johnson S.L."/>
            <person name="Daligault H.E."/>
            <person name="Davenport K.W."/>
            <person name="Jaissle J."/>
            <person name="Frey K.G."/>
            <person name="Ladner J.T."/>
            <person name="Broomall S.M."/>
            <person name="Bishop-Lilly K.A."/>
            <person name="Bruce D.C."/>
            <person name="Gibbons H.S."/>
            <person name="Coyne S.R."/>
            <person name="Lo C.C."/>
            <person name="Meincke L."/>
            <person name="Munk A.C."/>
            <person name="Koroleva G.I."/>
            <person name="Rosenzweig C.N."/>
            <person name="Palacios G.F."/>
            <person name="Redden C.L."/>
            <person name="Minogue T.D."/>
            <person name="Chain P.S."/>
        </authorList>
    </citation>
    <scope>NUCLEOTIDE SEQUENCE [LARGE SCALE GENOMIC DNA]</scope>
    <source>
        <strain evidence="4">ATCC 14581 / DSM 32 / JCM 2506 / NBRC 15308 / NCIMB 9376 / NCTC 10342 / NRRL B-14308 / VKM B-512</strain>
        <plasmid evidence="3 4">pBMV_2</plasmid>
    </source>
</reference>
<evidence type="ECO:0000313" key="4">
    <source>
        <dbReference type="Proteomes" id="UP000031829"/>
    </source>
</evidence>
<dbReference type="Proteomes" id="UP000031829">
    <property type="component" value="Plasmid pBMV_2"/>
</dbReference>
<protein>
    <submittedName>
        <fullName evidence="3">Fibronectin-binding family protein</fullName>
    </submittedName>
</protein>
<name>A0A0B6AQ83_PRIM2</name>
<dbReference type="GeneID" id="93645868"/>
<gene>
    <name evidence="3" type="ORF">BG04_5647</name>
</gene>
<proteinExistence type="predicted"/>
<dbReference type="InterPro" id="IPR032330">
    <property type="entry name" value="EF-G-binding_C"/>
</dbReference>
<dbReference type="HOGENOM" id="CLU_088205_0_0_9"/>
<feature type="domain" description="Elongation factor G-binding protein N-terminal" evidence="1">
    <location>
        <begin position="4"/>
        <end position="86"/>
    </location>
</feature>